<dbReference type="EMBL" id="LAZP02000188">
    <property type="protein sequence ID" value="PFH59589.1"/>
    <property type="molecule type" value="Genomic_DNA"/>
</dbReference>
<organism evidence="3 4">
    <name type="scientific">Ophiocordyceps unilateralis</name>
    <name type="common">Zombie-ant fungus</name>
    <name type="synonym">Torrubia unilateralis</name>
    <dbReference type="NCBI Taxonomy" id="268505"/>
    <lineage>
        <taxon>Eukaryota</taxon>
        <taxon>Fungi</taxon>
        <taxon>Dikarya</taxon>
        <taxon>Ascomycota</taxon>
        <taxon>Pezizomycotina</taxon>
        <taxon>Sordariomycetes</taxon>
        <taxon>Hypocreomycetidae</taxon>
        <taxon>Hypocreales</taxon>
        <taxon>Ophiocordycipitaceae</taxon>
        <taxon>Ophiocordyceps</taxon>
    </lineage>
</organism>
<keyword evidence="4" id="KW-1185">Reference proteome</keyword>
<reference evidence="3 4" key="2">
    <citation type="journal article" date="2017" name="Sci. Rep.">
        <title>Ant-infecting Ophiocordyceps genomes reveal a high diversity of potential behavioral manipulation genes and a possible major role for enterotoxins.</title>
        <authorList>
            <person name="de Bekker C."/>
            <person name="Ohm R.A."/>
            <person name="Evans H.C."/>
            <person name="Brachmann A."/>
            <person name="Hughes D.P."/>
        </authorList>
    </citation>
    <scope>NUCLEOTIDE SEQUENCE [LARGE SCALE GENOMIC DNA]</scope>
    <source>
        <strain evidence="3 4">SC16a</strain>
    </source>
</reference>
<dbReference type="InterPro" id="IPR054539">
    <property type="entry name" value="Beta-prop_PDH"/>
</dbReference>
<accession>A0A2A9PDW5</accession>
<feature type="region of interest" description="Disordered" evidence="1">
    <location>
        <begin position="54"/>
        <end position="111"/>
    </location>
</feature>
<gene>
    <name evidence="3" type="ORF">XA68_12133</name>
</gene>
<feature type="region of interest" description="Disordered" evidence="1">
    <location>
        <begin position="143"/>
        <end position="163"/>
    </location>
</feature>
<proteinExistence type="predicted"/>
<dbReference type="Pfam" id="PF22807">
    <property type="entry name" value="TrAA12"/>
    <property type="match status" value="1"/>
</dbReference>
<evidence type="ECO:0000313" key="4">
    <source>
        <dbReference type="Proteomes" id="UP000037136"/>
    </source>
</evidence>
<dbReference type="OrthoDB" id="507128at2759"/>
<sequence>MLAAQPWAGALVRRTGAVRIIIVGRVRMEVRRNPGDDVGTATHHHRDEARRALDADAAGAPTQRQPAAGVARVRRQRRQGDVGRGVGPEPDPHLPHRRPVGGFEAGGVQPGGCAGLGVAQQRGCRRGSDDGQHLENSLDNMHRHGRDIHQTNPGDELNFHGRPDDRRSDVFGRNFGYPACLAIWDPSVVEGYPGGAKTGQQMTGDHMAGNKNNSFSDEWCRAKTVAPVLTLDSHLAPLDIEFLPDGTEAYVSMHGSWNREPGVGYRVSRFAFGADGFPVDEPSSRSAERHMVWDVGGRCPSEAGDCFRPVGLALVAAGRRRNKGTRLFVTSDDTGELFVVAGLRGGER</sequence>
<name>A0A2A9PDW5_OPHUN</name>
<protein>
    <recommendedName>
        <fullName evidence="2">Pyrroloquinoline quinone-dependent pyranose dehydrogenase beta-propeller domain-containing protein</fullName>
    </recommendedName>
</protein>
<dbReference type="Proteomes" id="UP000037136">
    <property type="component" value="Unassembled WGS sequence"/>
</dbReference>
<evidence type="ECO:0000313" key="3">
    <source>
        <dbReference type="EMBL" id="PFH59589.1"/>
    </source>
</evidence>
<feature type="compositionally biased region" description="Low complexity" evidence="1">
    <location>
        <begin position="55"/>
        <end position="71"/>
    </location>
</feature>
<evidence type="ECO:0000259" key="2">
    <source>
        <dbReference type="Pfam" id="PF22807"/>
    </source>
</evidence>
<feature type="domain" description="Pyrroloquinoline quinone-dependent pyranose dehydrogenase beta-propeller" evidence="2">
    <location>
        <begin position="111"/>
        <end position="341"/>
    </location>
</feature>
<reference evidence="3 4" key="1">
    <citation type="journal article" date="2015" name="BMC Genomics">
        <title>Gene expression during zombie ant biting behavior reflects the complexity underlying fungal parasitic behavioral manipulation.</title>
        <authorList>
            <person name="de Bekker C."/>
            <person name="Ohm R.A."/>
            <person name="Loreto R.G."/>
            <person name="Sebastian A."/>
            <person name="Albert I."/>
            <person name="Merrow M."/>
            <person name="Brachmann A."/>
            <person name="Hughes D.P."/>
        </authorList>
    </citation>
    <scope>NUCLEOTIDE SEQUENCE [LARGE SCALE GENOMIC DNA]</scope>
    <source>
        <strain evidence="3 4">SC16a</strain>
    </source>
</reference>
<dbReference type="STRING" id="268505.A0A2A9PDW5"/>
<evidence type="ECO:0000256" key="1">
    <source>
        <dbReference type="SAM" id="MobiDB-lite"/>
    </source>
</evidence>
<comment type="caution">
    <text evidence="3">The sequence shown here is derived from an EMBL/GenBank/DDBJ whole genome shotgun (WGS) entry which is preliminary data.</text>
</comment>
<dbReference type="AlphaFoldDB" id="A0A2A9PDW5"/>